<accession>A0ABD0NWB6</accession>
<keyword evidence="2" id="KW-1185">Reference proteome</keyword>
<dbReference type="Proteomes" id="UP001529510">
    <property type="component" value="Unassembled WGS sequence"/>
</dbReference>
<dbReference type="Gene3D" id="1.20.58.60">
    <property type="match status" value="1"/>
</dbReference>
<dbReference type="SUPFAM" id="SSF46966">
    <property type="entry name" value="Spectrin repeat"/>
    <property type="match status" value="1"/>
</dbReference>
<evidence type="ECO:0000313" key="1">
    <source>
        <dbReference type="EMBL" id="KAL0166142.1"/>
    </source>
</evidence>
<reference evidence="1 2" key="1">
    <citation type="submission" date="2024-05" db="EMBL/GenBank/DDBJ databases">
        <title>Genome sequencing and assembly of Indian major carp, Cirrhinus mrigala (Hamilton, 1822).</title>
        <authorList>
            <person name="Mohindra V."/>
            <person name="Chowdhury L.M."/>
            <person name="Lal K."/>
            <person name="Jena J.K."/>
        </authorList>
    </citation>
    <scope>NUCLEOTIDE SEQUENCE [LARGE SCALE GENOMIC DNA]</scope>
    <source>
        <strain evidence="1">CM1030</strain>
        <tissue evidence="1">Blood</tissue>
    </source>
</reference>
<protein>
    <recommendedName>
        <fullName evidence="3">Spectrin alpha chain-like protein</fullName>
    </recommendedName>
</protein>
<evidence type="ECO:0008006" key="3">
    <source>
        <dbReference type="Google" id="ProtNLM"/>
    </source>
</evidence>
<evidence type="ECO:0000313" key="2">
    <source>
        <dbReference type="Proteomes" id="UP001529510"/>
    </source>
</evidence>
<feature type="non-terminal residue" evidence="1">
    <location>
        <position position="174"/>
    </location>
</feature>
<feature type="non-terminal residue" evidence="1">
    <location>
        <position position="1"/>
    </location>
</feature>
<comment type="caution">
    <text evidence="1">The sequence shown here is derived from an EMBL/GenBank/DDBJ whole genome shotgun (WGS) entry which is preliminary data.</text>
</comment>
<gene>
    <name evidence="1" type="ORF">M9458_037986</name>
</gene>
<dbReference type="EMBL" id="JAMKFB020000019">
    <property type="protein sequence ID" value="KAL0166142.1"/>
    <property type="molecule type" value="Genomic_DNA"/>
</dbReference>
<sequence length="174" mass="19763">QLQAQQAHLQQVAQSVRSLLDQPDSSVPPEEKQRLQGKLDQLQSQHQERLQNCQDRLRRADALRDEFAKFVQEHGNLGTWLDQSELELRTLGEGETDAQGLKDRIEEHKKLAEDVICHKADLRFVTISGQKVLDSIQGALEKVGSTDPALEETRHVVSDRLQDATQRYGLLHSK</sequence>
<dbReference type="AlphaFoldDB" id="A0ABD0NWB6"/>
<organism evidence="1 2">
    <name type="scientific">Cirrhinus mrigala</name>
    <name type="common">Mrigala</name>
    <dbReference type="NCBI Taxonomy" id="683832"/>
    <lineage>
        <taxon>Eukaryota</taxon>
        <taxon>Metazoa</taxon>
        <taxon>Chordata</taxon>
        <taxon>Craniata</taxon>
        <taxon>Vertebrata</taxon>
        <taxon>Euteleostomi</taxon>
        <taxon>Actinopterygii</taxon>
        <taxon>Neopterygii</taxon>
        <taxon>Teleostei</taxon>
        <taxon>Ostariophysi</taxon>
        <taxon>Cypriniformes</taxon>
        <taxon>Cyprinidae</taxon>
        <taxon>Labeoninae</taxon>
        <taxon>Labeonini</taxon>
        <taxon>Cirrhinus</taxon>
    </lineage>
</organism>
<proteinExistence type="predicted"/>
<name>A0ABD0NWB6_CIRMR</name>